<dbReference type="EMBL" id="BSEC01000001">
    <property type="protein sequence ID" value="GLI94710.1"/>
    <property type="molecule type" value="Genomic_DNA"/>
</dbReference>
<keyword evidence="3" id="KW-1185">Reference proteome</keyword>
<proteinExistence type="predicted"/>
<organism evidence="2 3">
    <name type="scientific">Methylocystis echinoides</name>
    <dbReference type="NCBI Taxonomy" id="29468"/>
    <lineage>
        <taxon>Bacteria</taxon>
        <taxon>Pseudomonadati</taxon>
        <taxon>Pseudomonadota</taxon>
        <taxon>Alphaproteobacteria</taxon>
        <taxon>Hyphomicrobiales</taxon>
        <taxon>Methylocystaceae</taxon>
        <taxon>Methylocystis</taxon>
    </lineage>
</organism>
<evidence type="ECO:0000256" key="1">
    <source>
        <dbReference type="SAM" id="MobiDB-lite"/>
    </source>
</evidence>
<reference evidence="2" key="1">
    <citation type="journal article" date="2023" name="Int. J. Syst. Evol. Microbiol.">
        <title>Methylocystis iwaonis sp. nov., a type II methane-oxidizing bacterium from surface soil of a rice paddy field in Japan, and emended description of the genus Methylocystis (ex Whittenbury et al. 1970) Bowman et al. 1993.</title>
        <authorList>
            <person name="Kaise H."/>
            <person name="Sawadogo J.B."/>
            <person name="Alam M.S."/>
            <person name="Ueno C."/>
            <person name="Dianou D."/>
            <person name="Shinjo R."/>
            <person name="Asakawa S."/>
        </authorList>
    </citation>
    <scope>NUCLEOTIDE SEQUENCE</scope>
    <source>
        <strain evidence="2">LMG27198</strain>
    </source>
</reference>
<feature type="region of interest" description="Disordered" evidence="1">
    <location>
        <begin position="1"/>
        <end position="23"/>
    </location>
</feature>
<evidence type="ECO:0000313" key="2">
    <source>
        <dbReference type="EMBL" id="GLI94710.1"/>
    </source>
</evidence>
<protein>
    <submittedName>
        <fullName evidence="2">Uncharacterized protein</fullName>
    </submittedName>
</protein>
<sequence>MRRQQRFAALDDEPAEKRRRDAVASLEQADAELIFEVLETAREGWLRHTKRLGRPAEVTMSRQGVNKLEVPN</sequence>
<evidence type="ECO:0000313" key="3">
    <source>
        <dbReference type="Proteomes" id="UP001144323"/>
    </source>
</evidence>
<accession>A0A9W6GXM6</accession>
<dbReference type="AlphaFoldDB" id="A0A9W6GXM6"/>
<gene>
    <name evidence="2" type="ORF">LMG27198_37020</name>
</gene>
<dbReference type="Proteomes" id="UP001144323">
    <property type="component" value="Unassembled WGS sequence"/>
</dbReference>
<comment type="caution">
    <text evidence="2">The sequence shown here is derived from an EMBL/GenBank/DDBJ whole genome shotgun (WGS) entry which is preliminary data.</text>
</comment>
<name>A0A9W6GXM6_9HYPH</name>